<keyword evidence="2" id="KW-1185">Reference proteome</keyword>
<dbReference type="STRING" id="134849.SAMN05443668_106148"/>
<dbReference type="EMBL" id="FRCS01000006">
    <property type="protein sequence ID" value="SHN38842.1"/>
    <property type="molecule type" value="Genomic_DNA"/>
</dbReference>
<dbReference type="AlphaFoldDB" id="A0A1M7R298"/>
<evidence type="ECO:0000313" key="2">
    <source>
        <dbReference type="Proteomes" id="UP000184440"/>
    </source>
</evidence>
<reference evidence="1 2" key="1">
    <citation type="submission" date="2016-11" db="EMBL/GenBank/DDBJ databases">
        <authorList>
            <person name="Jaros S."/>
            <person name="Januszkiewicz K."/>
            <person name="Wedrychowicz H."/>
        </authorList>
    </citation>
    <scope>NUCLEOTIDE SEQUENCE [LARGE SCALE GENOMIC DNA]</scope>
    <source>
        <strain evidence="1 2">DSM 46144</strain>
    </source>
</reference>
<dbReference type="RefSeq" id="WP_073259444.1">
    <property type="nucleotide sequence ID" value="NZ_FRCS01000006.1"/>
</dbReference>
<accession>A0A1M7R298</accession>
<gene>
    <name evidence="1" type="ORF">SAMN05443668_106148</name>
</gene>
<organism evidence="1 2">
    <name type="scientific">Cryptosporangium aurantiacum</name>
    <dbReference type="NCBI Taxonomy" id="134849"/>
    <lineage>
        <taxon>Bacteria</taxon>
        <taxon>Bacillati</taxon>
        <taxon>Actinomycetota</taxon>
        <taxon>Actinomycetes</taxon>
        <taxon>Cryptosporangiales</taxon>
        <taxon>Cryptosporangiaceae</taxon>
        <taxon>Cryptosporangium</taxon>
    </lineage>
</organism>
<protein>
    <submittedName>
        <fullName evidence="1">Uncharacterized protein</fullName>
    </submittedName>
</protein>
<evidence type="ECO:0000313" key="1">
    <source>
        <dbReference type="EMBL" id="SHN38842.1"/>
    </source>
</evidence>
<sequence>MSDQLPENPSDEDLLALYEREVRAVVALSDDPDEHLLPSTPPGPEVLRQAFNDCRPRFEEEEQHTMDARDRDAFGRTLRSFNDSKHKKGQGWQHKFLHRCGITHGKK</sequence>
<dbReference type="Proteomes" id="UP000184440">
    <property type="component" value="Unassembled WGS sequence"/>
</dbReference>
<proteinExistence type="predicted"/>
<name>A0A1M7R298_9ACTN</name>